<gene>
    <name evidence="7" type="ORF">TGAMA5MH_02429</name>
</gene>
<feature type="domain" description="Zn(2)-C6 fungal-type" evidence="6">
    <location>
        <begin position="25"/>
        <end position="55"/>
    </location>
</feature>
<reference evidence="7 8" key="1">
    <citation type="submission" date="2017-02" db="EMBL/GenBank/DDBJ databases">
        <title>Genomes of Trichoderma spp. with biocontrol activity.</title>
        <authorList>
            <person name="Gardiner D."/>
            <person name="Kazan K."/>
            <person name="Vos C."/>
            <person name="Harvey P."/>
        </authorList>
    </citation>
    <scope>NUCLEOTIDE SEQUENCE [LARGE SCALE GENOMIC DNA]</scope>
    <source>
        <strain evidence="7 8">A5MH</strain>
    </source>
</reference>
<keyword evidence="1" id="KW-0479">Metal-binding</keyword>
<evidence type="ECO:0000313" key="7">
    <source>
        <dbReference type="EMBL" id="PNP46393.1"/>
    </source>
</evidence>
<dbReference type="EMBL" id="MTYH01000016">
    <property type="protein sequence ID" value="PNP46393.1"/>
    <property type="molecule type" value="Genomic_DNA"/>
</dbReference>
<dbReference type="InterPro" id="IPR036864">
    <property type="entry name" value="Zn2-C6_fun-type_DNA-bd_sf"/>
</dbReference>
<keyword evidence="2" id="KW-0862">Zinc</keyword>
<evidence type="ECO:0000313" key="8">
    <source>
        <dbReference type="Proteomes" id="UP000236546"/>
    </source>
</evidence>
<dbReference type="PANTHER" id="PTHR47660">
    <property type="entry name" value="TRANSCRIPTION FACTOR WITH C2H2 AND ZN(2)-CYS(6) DNA BINDING DOMAIN (EUROFUNG)-RELATED-RELATED"/>
    <property type="match status" value="1"/>
</dbReference>
<evidence type="ECO:0000256" key="1">
    <source>
        <dbReference type="ARBA" id="ARBA00022723"/>
    </source>
</evidence>
<dbReference type="Pfam" id="PF00172">
    <property type="entry name" value="Zn_clus"/>
    <property type="match status" value="1"/>
</dbReference>
<dbReference type="Gene3D" id="4.10.240.10">
    <property type="entry name" value="Zn(2)-C6 fungal-type DNA-binding domain"/>
    <property type="match status" value="1"/>
</dbReference>
<dbReference type="CDD" id="cd00067">
    <property type="entry name" value="GAL4"/>
    <property type="match status" value="1"/>
</dbReference>
<name>A0A2K0TLJ7_9HYPO</name>
<keyword evidence="4" id="KW-0804">Transcription</keyword>
<dbReference type="InterPro" id="IPR001138">
    <property type="entry name" value="Zn2Cys6_DnaBD"/>
</dbReference>
<comment type="caution">
    <text evidence="7">The sequence shown here is derived from an EMBL/GenBank/DDBJ whole genome shotgun (WGS) entry which is preliminary data.</text>
</comment>
<evidence type="ECO:0000256" key="2">
    <source>
        <dbReference type="ARBA" id="ARBA00022833"/>
    </source>
</evidence>
<dbReference type="PROSITE" id="PS50048">
    <property type="entry name" value="ZN2_CY6_FUNGAL_2"/>
    <property type="match status" value="1"/>
</dbReference>
<dbReference type="OrthoDB" id="5355161at2759"/>
<proteinExistence type="predicted"/>
<dbReference type="GO" id="GO:0000981">
    <property type="term" value="F:DNA-binding transcription factor activity, RNA polymerase II-specific"/>
    <property type="evidence" value="ECO:0007669"/>
    <property type="project" value="InterPro"/>
</dbReference>
<keyword evidence="5" id="KW-0539">Nucleus</keyword>
<dbReference type="SMART" id="SM00066">
    <property type="entry name" value="GAL4"/>
    <property type="match status" value="1"/>
</dbReference>
<accession>A0A2K0TLJ7</accession>
<keyword evidence="3" id="KW-0805">Transcription regulation</keyword>
<evidence type="ECO:0000259" key="6">
    <source>
        <dbReference type="PROSITE" id="PS50048"/>
    </source>
</evidence>
<protein>
    <recommendedName>
        <fullName evidence="6">Zn(2)-C6 fungal-type domain-containing protein</fullName>
    </recommendedName>
</protein>
<sequence>METAMTKEADYDTRSQSAQFQRQRACIPCTQAKRRCDKSQPFCQRCLSKQIKCHYSSRRLYARRRGDASSSAESTATASEPSLDSATSLLFTDAGSEDGNIDENQNGNESTCLDGFDVDNRQLFARPWFLRAEFWIIHHQNLHTPPLIRGSAVQQYIRCIKKWLRQWIDCNQCPLIHASLFVDTGMPPCLQDAYAAIAVYGNKNEQNEHVVMQHIQHKADALLAANSENKDPLVDMFVSPTPLSTGQHLARVLALFIYQFIRLFDGNIRQRALAEKEMPVLEAWTAQLWESVSLDVTLHNTFGGEFLAVEDKINMANHLWRNWILMENVRRVWMVVTYTQCIYLLTRDGTVSCTGTIDFTARCGLWDATSAATWMRMLEQKDPLPVVPHDSDWLREATSIKDIDKFSLVSLCLGLDSDKMDAWIANTTNMRLEALMDAYS</sequence>
<dbReference type="SUPFAM" id="SSF57701">
    <property type="entry name" value="Zn2/Cys6 DNA-binding domain"/>
    <property type="match status" value="1"/>
</dbReference>
<dbReference type="Proteomes" id="UP000236546">
    <property type="component" value="Unassembled WGS sequence"/>
</dbReference>
<evidence type="ECO:0000256" key="5">
    <source>
        <dbReference type="ARBA" id="ARBA00023242"/>
    </source>
</evidence>
<evidence type="ECO:0000256" key="3">
    <source>
        <dbReference type="ARBA" id="ARBA00023015"/>
    </source>
</evidence>
<dbReference type="PROSITE" id="PS00463">
    <property type="entry name" value="ZN2_CY6_FUNGAL_1"/>
    <property type="match status" value="1"/>
</dbReference>
<dbReference type="AlphaFoldDB" id="A0A2K0TLJ7"/>
<dbReference type="PANTHER" id="PTHR47660:SF3">
    <property type="entry name" value="FINGER DOMAIN PROTEIN, PUTATIVE (AFU_ORTHOLOGUE AFUA_4G03310)-RELATED"/>
    <property type="match status" value="1"/>
</dbReference>
<dbReference type="GO" id="GO:0008270">
    <property type="term" value="F:zinc ion binding"/>
    <property type="evidence" value="ECO:0007669"/>
    <property type="project" value="InterPro"/>
</dbReference>
<evidence type="ECO:0000256" key="4">
    <source>
        <dbReference type="ARBA" id="ARBA00023163"/>
    </source>
</evidence>
<organism evidence="7 8">
    <name type="scientific">Trichoderma gamsii</name>
    <dbReference type="NCBI Taxonomy" id="398673"/>
    <lineage>
        <taxon>Eukaryota</taxon>
        <taxon>Fungi</taxon>
        <taxon>Dikarya</taxon>
        <taxon>Ascomycota</taxon>
        <taxon>Pezizomycotina</taxon>
        <taxon>Sordariomycetes</taxon>
        <taxon>Hypocreomycetidae</taxon>
        <taxon>Hypocreales</taxon>
        <taxon>Hypocreaceae</taxon>
        <taxon>Trichoderma</taxon>
    </lineage>
</organism>